<keyword evidence="2" id="KW-1185">Reference proteome</keyword>
<evidence type="ECO:0000313" key="2">
    <source>
        <dbReference type="Proteomes" id="UP000199062"/>
    </source>
</evidence>
<dbReference type="RefSeq" id="WP_089816909.1">
    <property type="nucleotide sequence ID" value="NZ_FOZK01000002.1"/>
</dbReference>
<proteinExistence type="predicted"/>
<dbReference type="Proteomes" id="UP000199062">
    <property type="component" value="Unassembled WGS sequence"/>
</dbReference>
<reference evidence="1 2" key="1">
    <citation type="submission" date="2016-10" db="EMBL/GenBank/DDBJ databases">
        <authorList>
            <person name="de Groot N.N."/>
        </authorList>
    </citation>
    <scope>NUCLEOTIDE SEQUENCE [LARGE SCALE GENOMIC DNA]</scope>
    <source>
        <strain evidence="1 2">CGMCC 1.10457</strain>
    </source>
</reference>
<name>A0A1I6LFE9_9EURY</name>
<sequence length="64" mass="7605">MSADKRIPVTEERWRELHDLKDAGQTYDELLEELIQTYARRDLARRAEDVRETDAEELTSLDEL</sequence>
<organism evidence="1 2">
    <name type="scientific">Halomicrobium zhouii</name>
    <dbReference type="NCBI Taxonomy" id="767519"/>
    <lineage>
        <taxon>Archaea</taxon>
        <taxon>Methanobacteriati</taxon>
        <taxon>Methanobacteriota</taxon>
        <taxon>Stenosarchaea group</taxon>
        <taxon>Halobacteria</taxon>
        <taxon>Halobacteriales</taxon>
        <taxon>Haloarculaceae</taxon>
        <taxon>Halomicrobium</taxon>
    </lineage>
</organism>
<accession>A0A1I6LFE9</accession>
<gene>
    <name evidence="1" type="ORF">SAMN05216559_2585</name>
</gene>
<evidence type="ECO:0000313" key="1">
    <source>
        <dbReference type="EMBL" id="SFS02020.1"/>
    </source>
</evidence>
<protein>
    <submittedName>
        <fullName evidence="1">Uncharacterized protein</fullName>
    </submittedName>
</protein>
<dbReference type="AlphaFoldDB" id="A0A1I6LFE9"/>
<dbReference type="STRING" id="767519.SAMN05216559_2585"/>
<dbReference type="OrthoDB" id="105426at2157"/>
<dbReference type="EMBL" id="FOZK01000002">
    <property type="protein sequence ID" value="SFS02020.1"/>
    <property type="molecule type" value="Genomic_DNA"/>
</dbReference>